<dbReference type="AlphaFoldDB" id="A0A7F5RDU0"/>
<dbReference type="InParanoid" id="A0A7F5RDU0"/>
<evidence type="ECO:0000256" key="1">
    <source>
        <dbReference type="ARBA" id="ARBA00004613"/>
    </source>
</evidence>
<keyword evidence="3 5" id="KW-0732">Signal</keyword>
<reference evidence="7" key="1">
    <citation type="submission" date="2025-08" db="UniProtKB">
        <authorList>
            <consortium name="RefSeq"/>
        </authorList>
    </citation>
    <scope>IDENTIFICATION</scope>
    <source>
        <tissue evidence="7">Entire body</tissue>
    </source>
</reference>
<comment type="subcellular location">
    <subcellularLocation>
        <location evidence="1">Secreted</location>
    </subcellularLocation>
</comment>
<dbReference type="Pfam" id="PF03973">
    <property type="entry name" value="Triabin"/>
    <property type="match status" value="1"/>
</dbReference>
<sequence>MFRQLIAIVVLALISFTYSEYTSPGQCSDRVNLRPVQNFDLERYGTGKAWYPVISYNPIHCQIAYFTATSKNTMDLVYIQKNLTTGIWFNREGELTWIPENNREGILSLVYPDVVDPLIFRTLGIDYDNYTVDYRCINLDSANKSEFLYVKSRRRDLTPAQNATIQAILRANGLGGIKQINVIQDPKICSFS</sequence>
<dbReference type="InterPro" id="IPR005657">
    <property type="entry name" value="Triabi/Procalin"/>
</dbReference>
<organism evidence="6 7">
    <name type="scientific">Agrilus planipennis</name>
    <name type="common">Emerald ash borer</name>
    <name type="synonym">Agrilus marcopoli</name>
    <dbReference type="NCBI Taxonomy" id="224129"/>
    <lineage>
        <taxon>Eukaryota</taxon>
        <taxon>Metazoa</taxon>
        <taxon>Ecdysozoa</taxon>
        <taxon>Arthropoda</taxon>
        <taxon>Hexapoda</taxon>
        <taxon>Insecta</taxon>
        <taxon>Pterygota</taxon>
        <taxon>Neoptera</taxon>
        <taxon>Endopterygota</taxon>
        <taxon>Coleoptera</taxon>
        <taxon>Polyphaga</taxon>
        <taxon>Elateriformia</taxon>
        <taxon>Buprestoidea</taxon>
        <taxon>Buprestidae</taxon>
        <taxon>Agrilinae</taxon>
        <taxon>Agrilus</taxon>
    </lineage>
</organism>
<proteinExistence type="inferred from homology"/>
<gene>
    <name evidence="7" type="primary">LOC112905614</name>
</gene>
<dbReference type="InterPro" id="IPR012674">
    <property type="entry name" value="Calycin"/>
</dbReference>
<evidence type="ECO:0000256" key="5">
    <source>
        <dbReference type="SAM" id="SignalP"/>
    </source>
</evidence>
<name>A0A7F5RDU0_AGRPL</name>
<evidence type="ECO:0000256" key="3">
    <source>
        <dbReference type="ARBA" id="ARBA00022729"/>
    </source>
</evidence>
<accession>A0A7F5RDU0</accession>
<dbReference type="GO" id="GO:0030682">
    <property type="term" value="P:symbiont-mediated perturbation of host defenses"/>
    <property type="evidence" value="ECO:0007669"/>
    <property type="project" value="InterPro"/>
</dbReference>
<dbReference type="SUPFAM" id="SSF50814">
    <property type="entry name" value="Lipocalins"/>
    <property type="match status" value="1"/>
</dbReference>
<dbReference type="Gene3D" id="2.40.128.20">
    <property type="match status" value="1"/>
</dbReference>
<dbReference type="RefSeq" id="XP_025834141.1">
    <property type="nucleotide sequence ID" value="XM_025978356.1"/>
</dbReference>
<keyword evidence="6" id="KW-1185">Reference proteome</keyword>
<dbReference type="Proteomes" id="UP000192223">
    <property type="component" value="Unplaced"/>
</dbReference>
<dbReference type="OrthoDB" id="565904at2759"/>
<evidence type="ECO:0000313" key="7">
    <source>
        <dbReference type="RefSeq" id="XP_025834141.1"/>
    </source>
</evidence>
<evidence type="ECO:0000256" key="2">
    <source>
        <dbReference type="ARBA" id="ARBA00022525"/>
    </source>
</evidence>
<comment type="similarity">
    <text evidence="4">Belongs to the calycin superfamily. Triabin family.</text>
</comment>
<protein>
    <submittedName>
        <fullName evidence="7">Uncharacterized protein LOC112905614</fullName>
    </submittedName>
</protein>
<feature type="chain" id="PRO_5028807814" evidence="5">
    <location>
        <begin position="20"/>
        <end position="192"/>
    </location>
</feature>
<evidence type="ECO:0000256" key="4">
    <source>
        <dbReference type="ARBA" id="ARBA00034121"/>
    </source>
</evidence>
<feature type="signal peptide" evidence="5">
    <location>
        <begin position="1"/>
        <end position="19"/>
    </location>
</feature>
<keyword evidence="2" id="KW-0964">Secreted</keyword>
<evidence type="ECO:0000313" key="6">
    <source>
        <dbReference type="Proteomes" id="UP000192223"/>
    </source>
</evidence>
<dbReference type="KEGG" id="apln:112905614"/>
<dbReference type="GeneID" id="112905614"/>
<dbReference type="GO" id="GO:0005576">
    <property type="term" value="C:extracellular region"/>
    <property type="evidence" value="ECO:0007669"/>
    <property type="project" value="UniProtKB-SubCell"/>
</dbReference>